<dbReference type="SUPFAM" id="SSF143456">
    <property type="entry name" value="VC0467-like"/>
    <property type="match status" value="1"/>
</dbReference>
<organism evidence="1">
    <name type="scientific">Micromonas pusilla</name>
    <name type="common">Picoplanktonic green alga</name>
    <name type="synonym">Chromulina pusilla</name>
    <dbReference type="NCBI Taxonomy" id="38833"/>
    <lineage>
        <taxon>Eukaryota</taxon>
        <taxon>Viridiplantae</taxon>
        <taxon>Chlorophyta</taxon>
        <taxon>Mamiellophyceae</taxon>
        <taxon>Mamiellales</taxon>
        <taxon>Mamiellaceae</taxon>
        <taxon>Micromonas</taxon>
    </lineage>
</organism>
<reference evidence="1" key="1">
    <citation type="submission" date="2021-01" db="EMBL/GenBank/DDBJ databases">
        <authorList>
            <person name="Corre E."/>
            <person name="Pelletier E."/>
            <person name="Niang G."/>
            <person name="Scheremetjew M."/>
            <person name="Finn R."/>
            <person name="Kale V."/>
            <person name="Holt S."/>
            <person name="Cochrane G."/>
            <person name="Meng A."/>
            <person name="Brown T."/>
            <person name="Cohen L."/>
        </authorList>
    </citation>
    <scope>NUCLEOTIDE SEQUENCE</scope>
    <source>
        <strain evidence="1">RCC1614</strain>
    </source>
</reference>
<accession>A0A7R9XU98</accession>
<sequence length="141" mass="14795">MGTERNARCLVALSRIYIPGVTTEVVPGLWHVSNFEAVKETHAASLLLFVGYCGWTPGQLKNEVDAGAWYLGVASADTTLNLASSRIRGVAEPGTDAAAVLLDGASSTASSLHDLSDNNLSLPGSDLMGEAAWETVKCMIT</sequence>
<dbReference type="InterPro" id="IPR003774">
    <property type="entry name" value="AlgH-like"/>
</dbReference>
<dbReference type="EMBL" id="HBDY01001176">
    <property type="protein sequence ID" value="CAD8227783.1"/>
    <property type="molecule type" value="Transcribed_RNA"/>
</dbReference>
<dbReference type="Pfam" id="PF02622">
    <property type="entry name" value="DUF179"/>
    <property type="match status" value="1"/>
</dbReference>
<protein>
    <recommendedName>
        <fullName evidence="2">YqgE/AlgH family protein</fullName>
    </recommendedName>
</protein>
<proteinExistence type="predicted"/>
<dbReference type="AlphaFoldDB" id="A0A7R9XU98"/>
<gene>
    <name evidence="1" type="ORF">MPUS1402_LOCUS898</name>
</gene>
<evidence type="ECO:0000313" key="1">
    <source>
        <dbReference type="EMBL" id="CAD8227783.1"/>
    </source>
</evidence>
<evidence type="ECO:0008006" key="2">
    <source>
        <dbReference type="Google" id="ProtNLM"/>
    </source>
</evidence>
<name>A0A7R9XU98_MICPS</name>
<dbReference type="Gene3D" id="3.40.1740.10">
    <property type="entry name" value="VC0467-like"/>
    <property type="match status" value="1"/>
</dbReference>